<dbReference type="SUPFAM" id="SSF55068">
    <property type="entry name" value="Peptide methionine sulfoxide reductase"/>
    <property type="match status" value="1"/>
</dbReference>
<evidence type="ECO:0000313" key="8">
    <source>
        <dbReference type="Proteomes" id="UP001363151"/>
    </source>
</evidence>
<evidence type="ECO:0000256" key="2">
    <source>
        <dbReference type="ARBA" id="ARBA00012502"/>
    </source>
</evidence>
<dbReference type="EC" id="1.8.4.11" evidence="2"/>
<evidence type="ECO:0000256" key="4">
    <source>
        <dbReference type="ARBA" id="ARBA00030643"/>
    </source>
</evidence>
<dbReference type="Gene3D" id="3.30.1060.10">
    <property type="entry name" value="Peptide methionine sulphoxide reductase MsrA"/>
    <property type="match status" value="1"/>
</dbReference>
<comment type="caution">
    <text evidence="7">The sequence shown here is derived from an EMBL/GenBank/DDBJ whole genome shotgun (WGS) entry which is preliminary data.</text>
</comment>
<evidence type="ECO:0000313" key="7">
    <source>
        <dbReference type="EMBL" id="KAK7238383.1"/>
    </source>
</evidence>
<reference evidence="7 8" key="1">
    <citation type="submission" date="2024-03" db="EMBL/GenBank/DDBJ databases">
        <title>Aureococcus anophagefferens CCMP1851 and Kratosvirus quantuckense: Draft genome of a second virus-susceptible host strain in the model system.</title>
        <authorList>
            <person name="Chase E."/>
            <person name="Truchon A.R."/>
            <person name="Schepens W."/>
            <person name="Wilhelm S.W."/>
        </authorList>
    </citation>
    <scope>NUCLEOTIDE SEQUENCE [LARGE SCALE GENOMIC DNA]</scope>
    <source>
        <strain evidence="7 8">CCMP1851</strain>
    </source>
</reference>
<evidence type="ECO:0000256" key="3">
    <source>
        <dbReference type="ARBA" id="ARBA00023002"/>
    </source>
</evidence>
<dbReference type="EMBL" id="JBBJCI010000230">
    <property type="protein sequence ID" value="KAK7238383.1"/>
    <property type="molecule type" value="Genomic_DNA"/>
</dbReference>
<protein>
    <recommendedName>
        <fullName evidence="2">peptide-methionine (S)-S-oxide reductase</fullName>
        <ecNumber evidence="2">1.8.4.11</ecNumber>
    </recommendedName>
    <alternativeName>
        <fullName evidence="4">Peptide-methionine (S)-S-oxide reductase</fullName>
    </alternativeName>
</protein>
<feature type="signal peptide" evidence="5">
    <location>
        <begin position="1"/>
        <end position="18"/>
    </location>
</feature>
<name>A0ABR1FTM9_AURAN</name>
<feature type="domain" description="Peptide methionine sulphoxide reductase MsrA" evidence="6">
    <location>
        <begin position="58"/>
        <end position="202"/>
    </location>
</feature>
<dbReference type="InterPro" id="IPR036509">
    <property type="entry name" value="Met_Sox_Rdtase_MsrA_sf"/>
</dbReference>
<dbReference type="Pfam" id="PF01625">
    <property type="entry name" value="PMSR"/>
    <property type="match status" value="1"/>
</dbReference>
<dbReference type="PANTHER" id="PTHR43774:SF1">
    <property type="entry name" value="PEPTIDE METHIONINE SULFOXIDE REDUCTASE MSRA 2"/>
    <property type="match status" value="1"/>
</dbReference>
<dbReference type="InterPro" id="IPR002569">
    <property type="entry name" value="Met_Sox_Rdtase_MsrA_dom"/>
</dbReference>
<accession>A0ABR1FTM9</accession>
<keyword evidence="3" id="KW-0560">Oxidoreductase</keyword>
<feature type="chain" id="PRO_5045363089" description="peptide-methionine (S)-S-oxide reductase" evidence="5">
    <location>
        <begin position="19"/>
        <end position="251"/>
    </location>
</feature>
<dbReference type="PANTHER" id="PTHR43774">
    <property type="entry name" value="PEPTIDE METHIONINE SULFOXIDE REDUCTASE"/>
    <property type="match status" value="1"/>
</dbReference>
<comment type="similarity">
    <text evidence="1">Belongs to the MsrA Met sulfoxide reductase family.</text>
</comment>
<proteinExistence type="inferred from homology"/>
<gene>
    <name evidence="7" type="primary">MSRA5</name>
    <name evidence="7" type="ORF">SO694_00023260</name>
</gene>
<sequence>MASRLLIALACTATALKSAPPRPLRATRPPTALRTAAALNRPQTAPPRPPTALRATRQATLGLGCFWAPSEELLGVEGVVDTCCGYAGAVFPDARPSYASVCGGDGNVEAVQVTYDDAVVSYEAVLDAAFAASKPVLGSRQYAPIVFASDGDEASRAAAWVGLGGVRDDGLERRQFAVEETDTFWLAESYHQEYWQKWRPRYALLAALVAVQFGDTLGRTGDDICTALVCALGVLAVVERFFGDVEAGSMA</sequence>
<evidence type="ECO:0000256" key="1">
    <source>
        <dbReference type="ARBA" id="ARBA00005591"/>
    </source>
</evidence>
<evidence type="ECO:0000259" key="6">
    <source>
        <dbReference type="Pfam" id="PF01625"/>
    </source>
</evidence>
<dbReference type="Proteomes" id="UP001363151">
    <property type="component" value="Unassembled WGS sequence"/>
</dbReference>
<evidence type="ECO:0000256" key="5">
    <source>
        <dbReference type="SAM" id="SignalP"/>
    </source>
</evidence>
<keyword evidence="5" id="KW-0732">Signal</keyword>
<organism evidence="7 8">
    <name type="scientific">Aureococcus anophagefferens</name>
    <name type="common">Harmful bloom alga</name>
    <dbReference type="NCBI Taxonomy" id="44056"/>
    <lineage>
        <taxon>Eukaryota</taxon>
        <taxon>Sar</taxon>
        <taxon>Stramenopiles</taxon>
        <taxon>Ochrophyta</taxon>
        <taxon>Pelagophyceae</taxon>
        <taxon>Pelagomonadales</taxon>
        <taxon>Pelagomonadaceae</taxon>
        <taxon>Aureococcus</taxon>
    </lineage>
</organism>
<keyword evidence="8" id="KW-1185">Reference proteome</keyword>